<dbReference type="InterPro" id="IPR013976">
    <property type="entry name" value="HDOD"/>
</dbReference>
<dbReference type="SUPFAM" id="SSF109604">
    <property type="entry name" value="HD-domain/PDEase-like"/>
    <property type="match status" value="1"/>
</dbReference>
<dbReference type="PANTHER" id="PTHR33525:SF3">
    <property type="entry name" value="RIBONUCLEASE Y"/>
    <property type="match status" value="1"/>
</dbReference>
<dbReference type="RefSeq" id="WP_105531744.1">
    <property type="nucleotide sequence ID" value="NZ_PUGF01000008.1"/>
</dbReference>
<name>A0A2S9H051_9BURK</name>
<dbReference type="Gene3D" id="1.10.3210.10">
    <property type="entry name" value="Hypothetical protein af1432"/>
    <property type="match status" value="1"/>
</dbReference>
<dbReference type="PANTHER" id="PTHR33525">
    <property type="match status" value="1"/>
</dbReference>
<dbReference type="InterPro" id="IPR006675">
    <property type="entry name" value="HDIG_dom"/>
</dbReference>
<evidence type="ECO:0000259" key="1">
    <source>
        <dbReference type="PROSITE" id="PS51833"/>
    </source>
</evidence>
<dbReference type="InterPro" id="IPR052340">
    <property type="entry name" value="RNase_Y/CdgJ"/>
</dbReference>
<accession>A0A2S9H051</accession>
<gene>
    <name evidence="2" type="ORF">S2091_2100</name>
</gene>
<dbReference type="AlphaFoldDB" id="A0A2S9H051"/>
<organism evidence="2 3">
    <name type="scientific">Solimicrobium silvestre</name>
    <dbReference type="NCBI Taxonomy" id="2099400"/>
    <lineage>
        <taxon>Bacteria</taxon>
        <taxon>Pseudomonadati</taxon>
        <taxon>Pseudomonadota</taxon>
        <taxon>Betaproteobacteria</taxon>
        <taxon>Burkholderiales</taxon>
        <taxon>Oxalobacteraceae</taxon>
        <taxon>Solimicrobium</taxon>
    </lineage>
</organism>
<proteinExistence type="predicted"/>
<dbReference type="Pfam" id="PF08668">
    <property type="entry name" value="HDOD"/>
    <property type="match status" value="1"/>
</dbReference>
<dbReference type="Proteomes" id="UP000237839">
    <property type="component" value="Unassembled WGS sequence"/>
</dbReference>
<dbReference type="CDD" id="cd00077">
    <property type="entry name" value="HDc"/>
    <property type="match status" value="1"/>
</dbReference>
<feature type="domain" description="HDOD" evidence="1">
    <location>
        <begin position="16"/>
        <end position="210"/>
    </location>
</feature>
<evidence type="ECO:0000313" key="2">
    <source>
        <dbReference type="EMBL" id="PRC93362.1"/>
    </source>
</evidence>
<comment type="caution">
    <text evidence="2">The sequence shown here is derived from an EMBL/GenBank/DDBJ whole genome shotgun (WGS) entry which is preliminary data.</text>
</comment>
<protein>
    <submittedName>
        <fullName evidence="2">HDIG: uncharacterized domain HDIG</fullName>
    </submittedName>
</protein>
<sequence length="280" mass="31153">MKNIDPNEISNSVQKLPALSAIVVELLSSIDQENIDIDDIAKKISYDHVLTIKTLRLANSSFYGMQHKISSVHEAIVILGFRNVRMLIATSAITSSFSATELQNFSFPSFWRHSIGTAVCAKEIAAHIGSNQEYAFIAGLIHDIGKLVLATQYSGQYEKTLEYQELHNCDPLIAERETLGTDHSAIGTIVAKHWKFPEEMQLAVSQHHPEEGEQVVHLAGVIHLANIFALALDFSNDERAVVPKISPFVWDNIKLDEQACNQIFVSSAKKFEEIAQILIT</sequence>
<dbReference type="NCBIfam" id="TIGR00277">
    <property type="entry name" value="HDIG"/>
    <property type="match status" value="1"/>
</dbReference>
<dbReference type="SMART" id="SM00471">
    <property type="entry name" value="HDc"/>
    <property type="match status" value="1"/>
</dbReference>
<dbReference type="InterPro" id="IPR003607">
    <property type="entry name" value="HD/PDEase_dom"/>
</dbReference>
<keyword evidence="3" id="KW-1185">Reference proteome</keyword>
<evidence type="ECO:0000313" key="3">
    <source>
        <dbReference type="Proteomes" id="UP000237839"/>
    </source>
</evidence>
<dbReference type="OrthoDB" id="9770715at2"/>
<dbReference type="EMBL" id="PUGF01000008">
    <property type="protein sequence ID" value="PRC93362.1"/>
    <property type="molecule type" value="Genomic_DNA"/>
</dbReference>
<dbReference type="PROSITE" id="PS51833">
    <property type="entry name" value="HDOD"/>
    <property type="match status" value="1"/>
</dbReference>
<reference evidence="2 3" key="1">
    <citation type="submission" date="2018-02" db="EMBL/GenBank/DDBJ databases">
        <title>Solimicrobium silvestre gen. nov., sp. nov., isolated from alpine forest soil.</title>
        <authorList>
            <person name="Margesin R."/>
            <person name="Albuquerque L."/>
            <person name="Zhang D.-C."/>
            <person name="Froufe H.J.C."/>
            <person name="Severino R."/>
            <person name="Roxo I."/>
            <person name="Egas C."/>
            <person name="Da Costa M.S."/>
        </authorList>
    </citation>
    <scope>NUCLEOTIDE SEQUENCE [LARGE SCALE GENOMIC DNA]</scope>
    <source>
        <strain evidence="2 3">S20-91</strain>
    </source>
</reference>